<name>A0A0A8ZZ79_ARUDO</name>
<dbReference type="EMBL" id="GBRH01253784">
    <property type="protein sequence ID" value="JAD44111.1"/>
    <property type="molecule type" value="Transcribed_RNA"/>
</dbReference>
<dbReference type="AlphaFoldDB" id="A0A0A8ZZ79"/>
<sequence>MRKQLDLRTRTATEFVLSIRDL</sequence>
<protein>
    <submittedName>
        <fullName evidence="1">Uncharacterized protein</fullName>
    </submittedName>
</protein>
<reference evidence="1" key="2">
    <citation type="journal article" date="2015" name="Data Brief">
        <title>Shoot transcriptome of the giant reed, Arundo donax.</title>
        <authorList>
            <person name="Barrero R.A."/>
            <person name="Guerrero F.D."/>
            <person name="Moolhuijzen P."/>
            <person name="Goolsby J.A."/>
            <person name="Tidwell J."/>
            <person name="Bellgard S.E."/>
            <person name="Bellgard M.I."/>
        </authorList>
    </citation>
    <scope>NUCLEOTIDE SEQUENCE</scope>
    <source>
        <tissue evidence="1">Shoot tissue taken approximately 20 cm above the soil surface</tissue>
    </source>
</reference>
<organism evidence="1">
    <name type="scientific">Arundo donax</name>
    <name type="common">Giant reed</name>
    <name type="synonym">Donax arundinaceus</name>
    <dbReference type="NCBI Taxonomy" id="35708"/>
    <lineage>
        <taxon>Eukaryota</taxon>
        <taxon>Viridiplantae</taxon>
        <taxon>Streptophyta</taxon>
        <taxon>Embryophyta</taxon>
        <taxon>Tracheophyta</taxon>
        <taxon>Spermatophyta</taxon>
        <taxon>Magnoliopsida</taxon>
        <taxon>Liliopsida</taxon>
        <taxon>Poales</taxon>
        <taxon>Poaceae</taxon>
        <taxon>PACMAD clade</taxon>
        <taxon>Arundinoideae</taxon>
        <taxon>Arundineae</taxon>
        <taxon>Arundo</taxon>
    </lineage>
</organism>
<accession>A0A0A8ZZ79</accession>
<evidence type="ECO:0000313" key="1">
    <source>
        <dbReference type="EMBL" id="JAD44111.1"/>
    </source>
</evidence>
<reference evidence="1" key="1">
    <citation type="submission" date="2014-09" db="EMBL/GenBank/DDBJ databases">
        <authorList>
            <person name="Magalhaes I.L.F."/>
            <person name="Oliveira U."/>
            <person name="Santos F.R."/>
            <person name="Vidigal T.H.D.A."/>
            <person name="Brescovit A.D."/>
            <person name="Santos A.J."/>
        </authorList>
    </citation>
    <scope>NUCLEOTIDE SEQUENCE</scope>
    <source>
        <tissue evidence="1">Shoot tissue taken approximately 20 cm above the soil surface</tissue>
    </source>
</reference>
<proteinExistence type="predicted"/>